<gene>
    <name evidence="1" type="ORF">TSPI_11130</name>
</gene>
<keyword evidence="2" id="KW-1185">Reference proteome</keyword>
<protein>
    <submittedName>
        <fullName evidence="1">6-dideoxy-alpha-D-galactopyranose transaminase,dTDP-3-amino-3</fullName>
    </submittedName>
</protein>
<dbReference type="EMBL" id="JBEUSY010000538">
    <property type="protein sequence ID" value="KAL1227555.1"/>
    <property type="molecule type" value="Genomic_DNA"/>
</dbReference>
<proteinExistence type="predicted"/>
<comment type="caution">
    <text evidence="1">The sequence shown here is derived from an EMBL/GenBank/DDBJ whole genome shotgun (WGS) entry which is preliminary data.</text>
</comment>
<evidence type="ECO:0000313" key="2">
    <source>
        <dbReference type="Proteomes" id="UP001558632"/>
    </source>
</evidence>
<sequence length="104" mass="12000">MYINCLWNDHHTRRSIAKQTARPFAWLPVAVVERGVLSILLCFVQASTKRFTSRCRQFTLDRNCQTVMFQRIFILTSCLFSNFKSASLPTSIWVHSSSVSMPVI</sequence>
<dbReference type="Proteomes" id="UP001558632">
    <property type="component" value="Unassembled WGS sequence"/>
</dbReference>
<reference evidence="1 2" key="1">
    <citation type="submission" date="2024-07" db="EMBL/GenBank/DDBJ databases">
        <title>Enhanced genomic and transcriptomic resources for Trichinella pseudospiralis and T. spiralis underpin the discovery of pronounced molecular differences between stages and species.</title>
        <authorList>
            <person name="Pasi K.K."/>
            <person name="La Rosa G."/>
            <person name="Gomez-Morales M.A."/>
            <person name="Tosini F."/>
            <person name="Sumanam S."/>
            <person name="Young N.D."/>
            <person name="Chang B.C."/>
            <person name="Robin G.B."/>
        </authorList>
    </citation>
    <scope>NUCLEOTIDE SEQUENCE [LARGE SCALE GENOMIC DNA]</scope>
    <source>
        <strain evidence="1">ISS534</strain>
    </source>
</reference>
<organism evidence="1 2">
    <name type="scientific">Trichinella spiralis</name>
    <name type="common">Trichina worm</name>
    <dbReference type="NCBI Taxonomy" id="6334"/>
    <lineage>
        <taxon>Eukaryota</taxon>
        <taxon>Metazoa</taxon>
        <taxon>Ecdysozoa</taxon>
        <taxon>Nematoda</taxon>
        <taxon>Enoplea</taxon>
        <taxon>Dorylaimia</taxon>
        <taxon>Trichinellida</taxon>
        <taxon>Trichinellidae</taxon>
        <taxon>Trichinella</taxon>
    </lineage>
</organism>
<evidence type="ECO:0000313" key="1">
    <source>
        <dbReference type="EMBL" id="KAL1227555.1"/>
    </source>
</evidence>
<accession>A0ABR3K1J7</accession>
<name>A0ABR3K1J7_TRISP</name>